<comment type="caution">
    <text evidence="1">The sequence shown here is derived from an EMBL/GenBank/DDBJ whole genome shotgun (WGS) entry which is preliminary data.</text>
</comment>
<evidence type="ECO:0000313" key="1">
    <source>
        <dbReference type="EMBL" id="KAH6946655.1"/>
    </source>
</evidence>
<evidence type="ECO:0000313" key="2">
    <source>
        <dbReference type="Proteomes" id="UP000821845"/>
    </source>
</evidence>
<dbReference type="Proteomes" id="UP000821845">
    <property type="component" value="Chromosome 1"/>
</dbReference>
<dbReference type="EMBL" id="CM023481">
    <property type="protein sequence ID" value="KAH6946655.1"/>
    <property type="molecule type" value="Genomic_DNA"/>
</dbReference>
<accession>A0ACB7THX8</accession>
<sequence length="181" mass="20953">MRLPLLVIVVAGFCIGSANFLERDEKNEQVQKMCLEPESLYIHYRVHQGDEYQEKFPVGTQLTYRCGVGYLPRDIKTWNATCRMNSNGTVYWEIDKYDCRPVSCGHPGDIRWGRLMDAVFVFPRHVRYQCNKGYRMVGDAKLSCRSDGAWDKVKPECRTQTPLSKSSDKCTRLLEGSKEQR</sequence>
<proteinExistence type="predicted"/>
<gene>
    <name evidence="1" type="ORF">HPB50_014406</name>
</gene>
<organism evidence="1 2">
    <name type="scientific">Hyalomma asiaticum</name>
    <name type="common">Tick</name>
    <dbReference type="NCBI Taxonomy" id="266040"/>
    <lineage>
        <taxon>Eukaryota</taxon>
        <taxon>Metazoa</taxon>
        <taxon>Ecdysozoa</taxon>
        <taxon>Arthropoda</taxon>
        <taxon>Chelicerata</taxon>
        <taxon>Arachnida</taxon>
        <taxon>Acari</taxon>
        <taxon>Parasitiformes</taxon>
        <taxon>Ixodida</taxon>
        <taxon>Ixodoidea</taxon>
        <taxon>Ixodidae</taxon>
        <taxon>Hyalomminae</taxon>
        <taxon>Hyalomma</taxon>
    </lineage>
</organism>
<protein>
    <submittedName>
        <fullName evidence="1">Uncharacterized protein</fullName>
    </submittedName>
</protein>
<keyword evidence="2" id="KW-1185">Reference proteome</keyword>
<name>A0ACB7THX8_HYAAI</name>
<reference evidence="1" key="1">
    <citation type="submission" date="2020-05" db="EMBL/GenBank/DDBJ databases">
        <title>Large-scale comparative analyses of tick genomes elucidate their genetic diversity and vector capacities.</title>
        <authorList>
            <person name="Jia N."/>
            <person name="Wang J."/>
            <person name="Shi W."/>
            <person name="Du L."/>
            <person name="Sun Y."/>
            <person name="Zhan W."/>
            <person name="Jiang J."/>
            <person name="Wang Q."/>
            <person name="Zhang B."/>
            <person name="Ji P."/>
            <person name="Sakyi L.B."/>
            <person name="Cui X."/>
            <person name="Yuan T."/>
            <person name="Jiang B."/>
            <person name="Yang W."/>
            <person name="Lam T.T.-Y."/>
            <person name="Chang Q."/>
            <person name="Ding S."/>
            <person name="Wang X."/>
            <person name="Zhu J."/>
            <person name="Ruan X."/>
            <person name="Zhao L."/>
            <person name="Wei J."/>
            <person name="Que T."/>
            <person name="Du C."/>
            <person name="Cheng J."/>
            <person name="Dai P."/>
            <person name="Han X."/>
            <person name="Huang E."/>
            <person name="Gao Y."/>
            <person name="Liu J."/>
            <person name="Shao H."/>
            <person name="Ye R."/>
            <person name="Li L."/>
            <person name="Wei W."/>
            <person name="Wang X."/>
            <person name="Wang C."/>
            <person name="Yang T."/>
            <person name="Huo Q."/>
            <person name="Li W."/>
            <person name="Guo W."/>
            <person name="Chen H."/>
            <person name="Zhou L."/>
            <person name="Ni X."/>
            <person name="Tian J."/>
            <person name="Zhou Y."/>
            <person name="Sheng Y."/>
            <person name="Liu T."/>
            <person name="Pan Y."/>
            <person name="Xia L."/>
            <person name="Li J."/>
            <person name="Zhao F."/>
            <person name="Cao W."/>
        </authorList>
    </citation>
    <scope>NUCLEOTIDE SEQUENCE</scope>
    <source>
        <strain evidence="1">Hyas-2018</strain>
    </source>
</reference>